<feature type="region of interest" description="Disordered" evidence="1">
    <location>
        <begin position="1"/>
        <end position="53"/>
    </location>
</feature>
<accession>A0A2V2WE69</accession>
<organism evidence="4 5">
    <name type="scientific">Trypanosoma cruzi</name>
    <dbReference type="NCBI Taxonomy" id="5693"/>
    <lineage>
        <taxon>Eukaryota</taxon>
        <taxon>Discoba</taxon>
        <taxon>Euglenozoa</taxon>
        <taxon>Kinetoplastea</taxon>
        <taxon>Metakinetoplastina</taxon>
        <taxon>Trypanosomatida</taxon>
        <taxon>Trypanosomatidae</taxon>
        <taxon>Trypanosoma</taxon>
        <taxon>Schizotrypanum</taxon>
    </lineage>
</organism>
<gene>
    <name evidence="4" type="ORF">C3747_108g152</name>
</gene>
<dbReference type="Pfam" id="PF24466">
    <property type="entry name" value="DUF7578"/>
    <property type="match status" value="1"/>
</dbReference>
<name>A0A2V2WE69_TRYCR</name>
<dbReference type="VEuPathDB" id="TriTrypDB:TCDM_11472"/>
<dbReference type="InterPro" id="IPR006518">
    <property type="entry name" value="Trypano_RHS"/>
</dbReference>
<dbReference type="VEuPathDB" id="TriTrypDB:TcCLB.511667.40"/>
<reference evidence="4 5" key="1">
    <citation type="journal article" date="2018" name="Microb. Genom.">
        <title>Expanding an expanded genome: long-read sequencing of Trypanosoma cruzi.</title>
        <authorList>
            <person name="Berna L."/>
            <person name="Rodriguez M."/>
            <person name="Chiribao M.L."/>
            <person name="Parodi-Talice A."/>
            <person name="Pita S."/>
            <person name="Rijo G."/>
            <person name="Alvarez-Valin F."/>
            <person name="Robello C."/>
        </authorList>
    </citation>
    <scope>NUCLEOTIDE SEQUENCE [LARGE SCALE GENOMIC DNA]</scope>
    <source>
        <strain evidence="4 5">TCC</strain>
    </source>
</reference>
<dbReference type="Pfam" id="PF20445">
    <property type="entry name" value="RHS_N"/>
    <property type="match status" value="1"/>
</dbReference>
<dbReference type="OMA" id="CCSINCW"/>
<dbReference type="VEuPathDB" id="TriTrypDB:C3747_108g152"/>
<dbReference type="VEuPathDB" id="TriTrypDB:C4B63_29g224"/>
<dbReference type="OrthoDB" id="252899at2759"/>
<sequence>MPGRSETVHGGNGEGPAPTVPQGNCRRRARPVLEGGTDQLAATRRRMEEARQPQWTLDSRVEDVPLEAMARSTNMKLSDFLWQNLGGRGVVDTNRNVLLREFLKDPTRYIRVEGVLDEIHASSHYERVRNDLGNKVVFDEDVRKLEENGVNTLIDWLEAAAEVKASVRDITKHFLNAFLEGVRNSMRMSASNKLEGCYESVYNVRWHHVVEVPGGEGTVMEVKEGETTAVMDLQCSWRNSRKDNGVEEPGAARPRLMVLTSEKGWPYSWNRKGAEFTRDCYVNCQVERVWQTVKDELTKWFSNSDLTLNSSPLPRLLIGTPGLGIRWLPVRTSSTSCCTAMRRKSRWLRIMKKKTISP</sequence>
<dbReference type="AlphaFoldDB" id="A0A2V2WE69"/>
<protein>
    <submittedName>
        <fullName evidence="4">Putative retrotransposon hot spot (RHS) protein</fullName>
    </submittedName>
</protein>
<evidence type="ECO:0000259" key="3">
    <source>
        <dbReference type="Pfam" id="PF24466"/>
    </source>
</evidence>
<dbReference type="VEuPathDB" id="TriTrypDB:TcCL_NonESM05668"/>
<feature type="domain" description="DUF7578" evidence="3">
    <location>
        <begin position="72"/>
        <end position="129"/>
    </location>
</feature>
<evidence type="ECO:0000256" key="1">
    <source>
        <dbReference type="SAM" id="MobiDB-lite"/>
    </source>
</evidence>
<dbReference type="VEuPathDB" id="TriTrypDB:TcG_09766"/>
<dbReference type="NCBIfam" id="TIGR01631">
    <property type="entry name" value="Trypano_RHS"/>
    <property type="match status" value="1"/>
</dbReference>
<evidence type="ECO:0000259" key="2">
    <source>
        <dbReference type="Pfam" id="PF20445"/>
    </source>
</evidence>
<feature type="domain" description="Retrotransposon hot spot protein N-terminal" evidence="2">
    <location>
        <begin position="198"/>
        <end position="303"/>
    </location>
</feature>
<comment type="caution">
    <text evidence="4">The sequence shown here is derived from an EMBL/GenBank/DDBJ whole genome shotgun (WGS) entry which is preliminary data.</text>
</comment>
<dbReference type="VEuPathDB" id="TriTrypDB:ECC02_001539"/>
<dbReference type="InterPro" id="IPR056000">
    <property type="entry name" value="DUF7578"/>
</dbReference>
<dbReference type="VEuPathDB" id="TriTrypDB:TcCLB.505609.20"/>
<proteinExistence type="predicted"/>
<dbReference type="VEuPathDB" id="TriTrypDB:TCSYLVIO_009490"/>
<dbReference type="Proteomes" id="UP000246078">
    <property type="component" value="Unassembled WGS sequence"/>
</dbReference>
<dbReference type="InterPro" id="IPR046835">
    <property type="entry name" value="RHS_N"/>
</dbReference>
<evidence type="ECO:0000313" key="4">
    <source>
        <dbReference type="EMBL" id="PWV06920.1"/>
    </source>
</evidence>
<evidence type="ECO:0000313" key="5">
    <source>
        <dbReference type="Proteomes" id="UP000246078"/>
    </source>
</evidence>
<dbReference type="EMBL" id="PRFC01000108">
    <property type="protein sequence ID" value="PWV06920.1"/>
    <property type="molecule type" value="Genomic_DNA"/>
</dbReference>